<dbReference type="KEGG" id="xbc:ELE36_01030"/>
<dbReference type="Gene3D" id="1.25.40.10">
    <property type="entry name" value="Tetratricopeptide repeat domain"/>
    <property type="match status" value="1"/>
</dbReference>
<dbReference type="OrthoDB" id="7063913at2"/>
<organism evidence="1 2">
    <name type="scientific">Pseudolysobacter antarcticus</name>
    <dbReference type="NCBI Taxonomy" id="2511995"/>
    <lineage>
        <taxon>Bacteria</taxon>
        <taxon>Pseudomonadati</taxon>
        <taxon>Pseudomonadota</taxon>
        <taxon>Gammaproteobacteria</taxon>
        <taxon>Lysobacterales</taxon>
        <taxon>Rhodanobacteraceae</taxon>
        <taxon>Pseudolysobacter</taxon>
    </lineage>
</organism>
<dbReference type="AlphaFoldDB" id="A0A411HF13"/>
<evidence type="ECO:0000313" key="1">
    <source>
        <dbReference type="EMBL" id="QBB69076.1"/>
    </source>
</evidence>
<protein>
    <submittedName>
        <fullName evidence="1">Sel1 repeat family protein</fullName>
    </submittedName>
</protein>
<gene>
    <name evidence="1" type="ORF">ELE36_01030</name>
</gene>
<sequence length="208" mass="22979">MEIACLLACSAAVSASQLATTSEDMPGRFLPGKYFQYKAQIYLKKKDYAISLEMSKLASYWADKTAQYNVGILYFTGTGIAQDKVRGVAWLHIAAEHKSPVAVHALELADAELTPQQRLEAVAIWHELDLTYDDAVTLRRAKAHFDAEKRNVTGSRVGFVGALHITDASGSYTGDQYYAKQQRDFDTFVEDNFGHGHVDIGAIEPVTN</sequence>
<keyword evidence="2" id="KW-1185">Reference proteome</keyword>
<dbReference type="Proteomes" id="UP000291562">
    <property type="component" value="Chromosome"/>
</dbReference>
<reference evidence="1 2" key="1">
    <citation type="submission" date="2019-01" db="EMBL/GenBank/DDBJ databases">
        <title>Pseudolysobacter antarctica gen. nov., sp. nov., isolated from Fildes Peninsula, Antarctica.</title>
        <authorList>
            <person name="Wei Z."/>
            <person name="Peng F."/>
        </authorList>
    </citation>
    <scope>NUCLEOTIDE SEQUENCE [LARGE SCALE GENOMIC DNA]</scope>
    <source>
        <strain evidence="1 2">AQ6-296</strain>
    </source>
</reference>
<accession>A0A411HF13</accession>
<dbReference type="InterPro" id="IPR006597">
    <property type="entry name" value="Sel1-like"/>
</dbReference>
<dbReference type="InterPro" id="IPR011990">
    <property type="entry name" value="TPR-like_helical_dom_sf"/>
</dbReference>
<dbReference type="Pfam" id="PF08238">
    <property type="entry name" value="Sel1"/>
    <property type="match status" value="1"/>
</dbReference>
<name>A0A411HF13_9GAMM</name>
<dbReference type="SMART" id="SM00671">
    <property type="entry name" value="SEL1"/>
    <property type="match status" value="1"/>
</dbReference>
<dbReference type="RefSeq" id="WP_129831331.1">
    <property type="nucleotide sequence ID" value="NZ_CP035704.1"/>
</dbReference>
<dbReference type="EMBL" id="CP035704">
    <property type="protein sequence ID" value="QBB69076.1"/>
    <property type="molecule type" value="Genomic_DNA"/>
</dbReference>
<proteinExistence type="predicted"/>
<dbReference type="SUPFAM" id="SSF81901">
    <property type="entry name" value="HCP-like"/>
    <property type="match status" value="1"/>
</dbReference>
<evidence type="ECO:0000313" key="2">
    <source>
        <dbReference type="Proteomes" id="UP000291562"/>
    </source>
</evidence>